<organism evidence="2 3">
    <name type="scientific">Aplosporella prunicola CBS 121167</name>
    <dbReference type="NCBI Taxonomy" id="1176127"/>
    <lineage>
        <taxon>Eukaryota</taxon>
        <taxon>Fungi</taxon>
        <taxon>Dikarya</taxon>
        <taxon>Ascomycota</taxon>
        <taxon>Pezizomycotina</taxon>
        <taxon>Dothideomycetes</taxon>
        <taxon>Dothideomycetes incertae sedis</taxon>
        <taxon>Botryosphaeriales</taxon>
        <taxon>Aplosporellaceae</taxon>
        <taxon>Aplosporella</taxon>
    </lineage>
</organism>
<proteinExistence type="predicted"/>
<feature type="region of interest" description="Disordered" evidence="1">
    <location>
        <begin position="55"/>
        <end position="280"/>
    </location>
</feature>
<name>A0A6A6B4A3_9PEZI</name>
<protein>
    <submittedName>
        <fullName evidence="2">Uncharacterized protein</fullName>
    </submittedName>
</protein>
<reference evidence="2" key="1">
    <citation type="journal article" date="2020" name="Stud. Mycol.">
        <title>101 Dothideomycetes genomes: a test case for predicting lifestyles and emergence of pathogens.</title>
        <authorList>
            <person name="Haridas S."/>
            <person name="Albert R."/>
            <person name="Binder M."/>
            <person name="Bloem J."/>
            <person name="Labutti K."/>
            <person name="Salamov A."/>
            <person name="Andreopoulos B."/>
            <person name="Baker S."/>
            <person name="Barry K."/>
            <person name="Bills G."/>
            <person name="Bluhm B."/>
            <person name="Cannon C."/>
            <person name="Castanera R."/>
            <person name="Culley D."/>
            <person name="Daum C."/>
            <person name="Ezra D."/>
            <person name="Gonzalez J."/>
            <person name="Henrissat B."/>
            <person name="Kuo A."/>
            <person name="Liang C."/>
            <person name="Lipzen A."/>
            <person name="Lutzoni F."/>
            <person name="Magnuson J."/>
            <person name="Mondo S."/>
            <person name="Nolan M."/>
            <person name="Ohm R."/>
            <person name="Pangilinan J."/>
            <person name="Park H.-J."/>
            <person name="Ramirez L."/>
            <person name="Alfaro M."/>
            <person name="Sun H."/>
            <person name="Tritt A."/>
            <person name="Yoshinaga Y."/>
            <person name="Zwiers L.-H."/>
            <person name="Turgeon B."/>
            <person name="Goodwin S."/>
            <person name="Spatafora J."/>
            <person name="Crous P."/>
            <person name="Grigoriev I."/>
        </authorList>
    </citation>
    <scope>NUCLEOTIDE SEQUENCE</scope>
    <source>
        <strain evidence="2">CBS 121167</strain>
    </source>
</reference>
<dbReference type="AlphaFoldDB" id="A0A6A6B4A3"/>
<dbReference type="EMBL" id="ML995497">
    <property type="protein sequence ID" value="KAF2138223.1"/>
    <property type="molecule type" value="Genomic_DNA"/>
</dbReference>
<feature type="compositionally biased region" description="Basic and acidic residues" evidence="1">
    <location>
        <begin position="216"/>
        <end position="246"/>
    </location>
</feature>
<dbReference type="GeneID" id="54303917"/>
<evidence type="ECO:0000256" key="1">
    <source>
        <dbReference type="SAM" id="MobiDB-lite"/>
    </source>
</evidence>
<feature type="compositionally biased region" description="Basic residues" evidence="1">
    <location>
        <begin position="134"/>
        <end position="153"/>
    </location>
</feature>
<feature type="compositionally biased region" description="Basic and acidic residues" evidence="1">
    <location>
        <begin position="195"/>
        <end position="209"/>
    </location>
</feature>
<sequence length="280" mass="30401">MVYYRVASALARLAAPPARQLLALKKPLQGQAWLLQPAGWAGWITGQAPLHTASRMRQKLNSAEHDAGDSDANIPEGYVTSDDKAGAGHGGDSGQTVGKKKRKNRSPMKRWRENKQKWEARKAAGEDAGEAPKRPKNPGRKERARVRKQKKLAKQAAGSDPTIPANPSAKAKASAVVIPPNNDTSDEEYSLAKETFVEEAHVEEPEIKSDPSLIGSEERIAQHLESEDDSIKTEDESIKTEDESIKTGEGSIHGNSGDGHVDRNTLPKAAETKAKEEPLN</sequence>
<accession>A0A6A6B4A3</accession>
<gene>
    <name evidence="2" type="ORF">K452DRAFT_361310</name>
</gene>
<feature type="compositionally biased region" description="Basic and acidic residues" evidence="1">
    <location>
        <begin position="259"/>
        <end position="280"/>
    </location>
</feature>
<evidence type="ECO:0000313" key="3">
    <source>
        <dbReference type="Proteomes" id="UP000799438"/>
    </source>
</evidence>
<keyword evidence="3" id="KW-1185">Reference proteome</keyword>
<evidence type="ECO:0000313" key="2">
    <source>
        <dbReference type="EMBL" id="KAF2138223.1"/>
    </source>
</evidence>
<feature type="compositionally biased region" description="Basic residues" evidence="1">
    <location>
        <begin position="98"/>
        <end position="109"/>
    </location>
</feature>
<dbReference type="RefSeq" id="XP_033393936.1">
    <property type="nucleotide sequence ID" value="XM_033546411.1"/>
</dbReference>
<dbReference type="Proteomes" id="UP000799438">
    <property type="component" value="Unassembled WGS sequence"/>
</dbReference>
<feature type="compositionally biased region" description="Basic and acidic residues" evidence="1">
    <location>
        <begin position="110"/>
        <end position="133"/>
    </location>
</feature>
<feature type="compositionally biased region" description="Low complexity" evidence="1">
    <location>
        <begin position="163"/>
        <end position="180"/>
    </location>
</feature>